<evidence type="ECO:0000256" key="1">
    <source>
        <dbReference type="SAM" id="MobiDB-lite"/>
    </source>
</evidence>
<sequence length="378" mass="38188">MSTATARTDAEHRSEPVSGPHTPWTHAVRTAVLAAVAVCVVLLAFAWPSVTAKVQNLPVAAIGTAEQIAQITSKAPDGALNVRTAASRDEAVDLIRHREVYGAIVLGSAPEILVASAGSPVASQALTQMGAQMQSQIQSQAIAALQAALKQAAAAAQQAAAGGQAPSSAKAPQSSQTPPQAIPTVTVTDVVPLSPDDPRGTGLAVAGLPLAMGGMIGGVLISLLVSGTWRRLGAILAYGVLAGLGLAGILQGWFHILQGDFSANASAIGLGVVATAAIIVSLNALIGRAGIALGAVITLFVGNPLSSLTQPKEFLPAPWGDLGQWLVPGASGTLLRDLSYFPDAATAFPWLVLAGWAVLGAVLIAVGHFRNEPAVADV</sequence>
<organism evidence="3">
    <name type="scientific">Sinomonas puerhi</name>
    <dbReference type="NCBI Taxonomy" id="3238584"/>
    <lineage>
        <taxon>Bacteria</taxon>
        <taxon>Bacillati</taxon>
        <taxon>Actinomycetota</taxon>
        <taxon>Actinomycetes</taxon>
        <taxon>Micrococcales</taxon>
        <taxon>Micrococcaceae</taxon>
        <taxon>Sinomonas</taxon>
    </lineage>
</organism>
<proteinExistence type="predicted"/>
<keyword evidence="2" id="KW-0812">Transmembrane</keyword>
<feature type="transmembrane region" description="Helical" evidence="2">
    <location>
        <begin position="235"/>
        <end position="256"/>
    </location>
</feature>
<keyword evidence="2" id="KW-1133">Transmembrane helix</keyword>
<name>A0AB39L6Z6_9MICC</name>
<dbReference type="RefSeq" id="WP_369047125.1">
    <property type="nucleotide sequence ID" value="NZ_CP163302.1"/>
</dbReference>
<gene>
    <name evidence="3" type="ORF">AB5L97_08045</name>
</gene>
<dbReference type="EMBL" id="CP163302">
    <property type="protein sequence ID" value="XDP46927.1"/>
    <property type="molecule type" value="Genomic_DNA"/>
</dbReference>
<dbReference type="AlphaFoldDB" id="A0AB39L6Z6"/>
<feature type="transmembrane region" description="Helical" evidence="2">
    <location>
        <begin position="268"/>
        <end position="301"/>
    </location>
</feature>
<dbReference type="KEGG" id="spue:AB5L97_08045"/>
<feature type="transmembrane region" description="Helical" evidence="2">
    <location>
        <begin position="203"/>
        <end position="229"/>
    </location>
</feature>
<feature type="region of interest" description="Disordered" evidence="1">
    <location>
        <begin position="1"/>
        <end position="23"/>
    </location>
</feature>
<feature type="transmembrane region" description="Helical" evidence="2">
    <location>
        <begin position="27"/>
        <end position="47"/>
    </location>
</feature>
<evidence type="ECO:0000313" key="3">
    <source>
        <dbReference type="EMBL" id="XDP46927.1"/>
    </source>
</evidence>
<keyword evidence="2" id="KW-0472">Membrane</keyword>
<protein>
    <submittedName>
        <fullName evidence="3">ABC transporter permease</fullName>
    </submittedName>
</protein>
<evidence type="ECO:0000256" key="2">
    <source>
        <dbReference type="SAM" id="Phobius"/>
    </source>
</evidence>
<feature type="transmembrane region" description="Helical" evidence="2">
    <location>
        <begin position="347"/>
        <end position="366"/>
    </location>
</feature>
<accession>A0AB39L6Z6</accession>
<reference evidence="3" key="1">
    <citation type="submission" date="2024-07" db="EMBL/GenBank/DDBJ databases">
        <authorList>
            <person name="fu j."/>
        </authorList>
    </citation>
    <scope>NUCLEOTIDE SEQUENCE</scope>
    <source>
        <strain evidence="3">P10A9</strain>
    </source>
</reference>